<protein>
    <submittedName>
        <fullName evidence="2">Uncharacterized protein</fullName>
    </submittedName>
</protein>
<name>A0A6L2KB80_TANCI</name>
<feature type="compositionally biased region" description="Basic and acidic residues" evidence="1">
    <location>
        <begin position="103"/>
        <end position="112"/>
    </location>
</feature>
<reference evidence="2" key="1">
    <citation type="journal article" date="2019" name="Sci. Rep.">
        <title>Draft genome of Tanacetum cinerariifolium, the natural source of mosquito coil.</title>
        <authorList>
            <person name="Yamashiro T."/>
            <person name="Shiraishi A."/>
            <person name="Satake H."/>
            <person name="Nakayama K."/>
        </authorList>
    </citation>
    <scope>NUCLEOTIDE SEQUENCE</scope>
</reference>
<proteinExistence type="predicted"/>
<organism evidence="2">
    <name type="scientific">Tanacetum cinerariifolium</name>
    <name type="common">Dalmatian daisy</name>
    <name type="synonym">Chrysanthemum cinerariifolium</name>
    <dbReference type="NCBI Taxonomy" id="118510"/>
    <lineage>
        <taxon>Eukaryota</taxon>
        <taxon>Viridiplantae</taxon>
        <taxon>Streptophyta</taxon>
        <taxon>Embryophyta</taxon>
        <taxon>Tracheophyta</taxon>
        <taxon>Spermatophyta</taxon>
        <taxon>Magnoliopsida</taxon>
        <taxon>eudicotyledons</taxon>
        <taxon>Gunneridae</taxon>
        <taxon>Pentapetalae</taxon>
        <taxon>asterids</taxon>
        <taxon>campanulids</taxon>
        <taxon>Asterales</taxon>
        <taxon>Asteraceae</taxon>
        <taxon>Asteroideae</taxon>
        <taxon>Anthemideae</taxon>
        <taxon>Anthemidinae</taxon>
        <taxon>Tanacetum</taxon>
    </lineage>
</organism>
<evidence type="ECO:0000256" key="1">
    <source>
        <dbReference type="SAM" id="MobiDB-lite"/>
    </source>
</evidence>
<gene>
    <name evidence="2" type="ORF">Tci_017950</name>
</gene>
<accession>A0A6L2KB80</accession>
<comment type="caution">
    <text evidence="2">The sequence shown here is derived from an EMBL/GenBank/DDBJ whole genome shotgun (WGS) entry which is preliminary data.</text>
</comment>
<feature type="compositionally biased region" description="Acidic residues" evidence="1">
    <location>
        <begin position="113"/>
        <end position="147"/>
    </location>
</feature>
<feature type="region of interest" description="Disordered" evidence="1">
    <location>
        <begin position="62"/>
        <end position="147"/>
    </location>
</feature>
<dbReference type="EMBL" id="BKCJ010002060">
    <property type="protein sequence ID" value="GEU45972.1"/>
    <property type="molecule type" value="Genomic_DNA"/>
</dbReference>
<sequence>MSSDDGSSDVGSPRVVVLGYDGLPMKSEDPYAYVEAAMQEPPPSDFVPELLYLEFMPHKDDVLPAEEQPLPAAVSPTAGSPGYFTESDPEEDPKEEDDEDPEKDPTDYPTNRDDDDDDDDEEEEESFRDDANDEEEDEGKDEEEEEH</sequence>
<dbReference type="AlphaFoldDB" id="A0A6L2KB80"/>
<evidence type="ECO:0000313" key="2">
    <source>
        <dbReference type="EMBL" id="GEU45972.1"/>
    </source>
</evidence>
<feature type="compositionally biased region" description="Acidic residues" evidence="1">
    <location>
        <begin position="87"/>
        <end position="102"/>
    </location>
</feature>